<dbReference type="Gene3D" id="3.40.50.1010">
    <property type="entry name" value="5'-nuclease"/>
    <property type="match status" value="1"/>
</dbReference>
<dbReference type="Proteomes" id="UP001238179">
    <property type="component" value="Chromosome"/>
</dbReference>
<name>A0AA48K8X6_9BACT</name>
<accession>A0AA48K8X6</accession>
<protein>
    <recommendedName>
        <fullName evidence="1">NYN domain-containing protein</fullName>
    </recommendedName>
</protein>
<dbReference type="EMBL" id="AP027080">
    <property type="protein sequence ID" value="BDU73399.1"/>
    <property type="molecule type" value="Genomic_DNA"/>
</dbReference>
<dbReference type="InterPro" id="IPR021139">
    <property type="entry name" value="NYN"/>
</dbReference>
<sequence>MMRCAVFIDGNNIFHSARQLGFEVDYSRLLALLVGRDRELLRAFFYTGVDETADRQRGFLHWMRRNGFRVVQKPVKLERDGTRRARLEVEITTDMMNYADKVDLVILVSGDEDFAYPLQALAQNGVRVEVAGFRSAMANKVMDVADRYIELDLLGDRFRKEAGSDDDADEYREKL</sequence>
<dbReference type="CDD" id="cd10911">
    <property type="entry name" value="PIN_LabA"/>
    <property type="match status" value="1"/>
</dbReference>
<feature type="domain" description="NYN" evidence="1">
    <location>
        <begin position="3"/>
        <end position="152"/>
    </location>
</feature>
<dbReference type="AlphaFoldDB" id="A0AA48K8X6"/>
<dbReference type="PANTHER" id="PTHR35458:SF8">
    <property type="entry name" value="SLR0650 PROTEIN"/>
    <property type="match status" value="1"/>
</dbReference>
<dbReference type="PANTHER" id="PTHR35458">
    <property type="entry name" value="SLR0755 PROTEIN"/>
    <property type="match status" value="1"/>
</dbReference>
<proteinExistence type="predicted"/>
<dbReference type="KEGG" id="msil:METEAL_25730"/>
<dbReference type="InterPro" id="IPR047140">
    <property type="entry name" value="LabA"/>
</dbReference>
<evidence type="ECO:0000259" key="1">
    <source>
        <dbReference type="Pfam" id="PF01936"/>
    </source>
</evidence>
<organism evidence="2 3">
    <name type="scientific">Mesoterricola silvestris</name>
    <dbReference type="NCBI Taxonomy" id="2927979"/>
    <lineage>
        <taxon>Bacteria</taxon>
        <taxon>Pseudomonadati</taxon>
        <taxon>Acidobacteriota</taxon>
        <taxon>Holophagae</taxon>
        <taxon>Holophagales</taxon>
        <taxon>Holophagaceae</taxon>
        <taxon>Mesoterricola</taxon>
    </lineage>
</organism>
<gene>
    <name evidence="2" type="ORF">METEAL_25730</name>
</gene>
<keyword evidence="3" id="KW-1185">Reference proteome</keyword>
<dbReference type="Pfam" id="PF01936">
    <property type="entry name" value="NYN"/>
    <property type="match status" value="1"/>
</dbReference>
<evidence type="ECO:0000313" key="2">
    <source>
        <dbReference type="EMBL" id="BDU73399.1"/>
    </source>
</evidence>
<evidence type="ECO:0000313" key="3">
    <source>
        <dbReference type="Proteomes" id="UP001238179"/>
    </source>
</evidence>
<reference evidence="3" key="1">
    <citation type="journal article" date="2023" name="Int. J. Syst. Evol. Microbiol.">
        <title>Mesoterricola silvestris gen. nov., sp. nov., Mesoterricola sediminis sp. nov., Geothrix oryzae sp. nov., Geothrix edaphica sp. nov., Geothrix rubra sp. nov., and Geothrix limicola sp. nov., six novel members of Acidobacteriota isolated from soils.</title>
        <authorList>
            <person name="Itoh H."/>
            <person name="Sugisawa Y."/>
            <person name="Mise K."/>
            <person name="Xu Z."/>
            <person name="Kuniyasu M."/>
            <person name="Ushijima N."/>
            <person name="Kawano K."/>
            <person name="Kobayashi E."/>
            <person name="Shiratori Y."/>
            <person name="Masuda Y."/>
            <person name="Senoo K."/>
        </authorList>
    </citation>
    <scope>NUCLEOTIDE SEQUENCE [LARGE SCALE GENOMIC DNA]</scope>
    <source>
        <strain evidence="3">W79</strain>
    </source>
</reference>
<dbReference type="GO" id="GO:0004540">
    <property type="term" value="F:RNA nuclease activity"/>
    <property type="evidence" value="ECO:0007669"/>
    <property type="project" value="InterPro"/>
</dbReference>